<keyword evidence="5 9" id="KW-1133">Transmembrane helix</keyword>
<evidence type="ECO:0000256" key="7">
    <source>
        <dbReference type="ARBA" id="ARBA00023136"/>
    </source>
</evidence>
<sequence length="798" mass="85216">MDGKDKVLSSADGSKVKLTAALATAKCLWFCAAYSASASYSVSAFCALATAVAGALLCALNNPFAKGRLNSKLMGKVAVHSLVTAVSIGCLATSIPMLSPSRVFLIFESTTVVMITVLSMVLSRSNRLVPMQAKRGVVLVLVGVLCVWFFDTTTANQFAEIASEGAAAALSTNETEDNILEEAILDEHAAKVLLSPESVSANDFPTGLLLVLLAAGAEVIAQRMTRKTSSDIDSATRLIPMSQIGAAILCAIWYMCSQPIADGHANPSNGWLIRMGVMAGGMTFFTHYLSSMLNSTCARSQWAPSTYIICVFLALCMCMVSGYAQSLGFIALVGYTLMVVGTYVIGLVDRAITGSAELKKSAPQSSSLPLVDPKFGSASLDSLGIGGYVNVVVSVSARYLKIVLGATESRRIFYFLCLNFAFMFIEFGYGFWTNSLGLMSDAFHMLFDNLALAIGLVASVVGRWSSDSTYTYGYGRVEVLSGYINGLFLVFIAVSITKEAVARMFEKPEMTTENLLGVSFAGLLVNLVGMFSLGHAHSHGGGNHGHSHGCGSSKEKKSEDHGNAHDRPTEHAHAHAHGVPENAHGHAHGAPTQTCEANHGHGHGGGDNHAHAHAQEEEEEIVEEDHSDHDANMRGVFLHVLADTLGSVGVIIATLLIDNFGWWIADPICSICIAVLIILSAMPLVRGLTRQLLQRTPKSAENKLNRTLAKVRAIDGVVNTSNFHCWQYTGSKTIATVHIHVDQAAQEQAVLNEASTYFSTAGIHDTTIQIVKESLSHLQARARQQNGFTYSPATPAYG</sequence>
<dbReference type="PANTHER" id="PTHR45755">
    <property type="match status" value="1"/>
</dbReference>
<keyword evidence="13" id="KW-1185">Reference proteome</keyword>
<keyword evidence="3" id="KW-0813">Transport</keyword>
<dbReference type="GO" id="GO:0006882">
    <property type="term" value="P:intracellular zinc ion homeostasis"/>
    <property type="evidence" value="ECO:0007669"/>
    <property type="project" value="InterPro"/>
</dbReference>
<feature type="transmembrane region" description="Helical" evidence="9">
    <location>
        <begin position="241"/>
        <end position="260"/>
    </location>
</feature>
<dbReference type="STRING" id="667725.A0A0L0G760"/>
<dbReference type="InterPro" id="IPR002524">
    <property type="entry name" value="Cation_efflux"/>
</dbReference>
<feature type="compositionally biased region" description="Basic and acidic residues" evidence="8">
    <location>
        <begin position="604"/>
        <end position="615"/>
    </location>
</feature>
<dbReference type="Gene3D" id="1.20.1510.10">
    <property type="entry name" value="Cation efflux protein transmembrane domain"/>
    <property type="match status" value="1"/>
</dbReference>
<feature type="transmembrane region" description="Helical" evidence="9">
    <location>
        <begin position="103"/>
        <end position="121"/>
    </location>
</feature>
<evidence type="ECO:0000256" key="3">
    <source>
        <dbReference type="ARBA" id="ARBA00022448"/>
    </source>
</evidence>
<evidence type="ECO:0000256" key="1">
    <source>
        <dbReference type="ARBA" id="ARBA00004141"/>
    </source>
</evidence>
<dbReference type="InterPro" id="IPR027469">
    <property type="entry name" value="Cation_efflux_TMD_sf"/>
</dbReference>
<feature type="transmembrane region" description="Helical" evidence="9">
    <location>
        <begin position="77"/>
        <end position="97"/>
    </location>
</feature>
<feature type="transmembrane region" description="Helical" evidence="9">
    <location>
        <begin position="663"/>
        <end position="685"/>
    </location>
</feature>
<feature type="domain" description="Cation efflux protein transmembrane" evidence="10">
    <location>
        <begin position="412"/>
        <end position="693"/>
    </location>
</feature>
<dbReference type="GO" id="GO:0005794">
    <property type="term" value="C:Golgi apparatus"/>
    <property type="evidence" value="ECO:0007669"/>
    <property type="project" value="TreeGrafter"/>
</dbReference>
<protein>
    <recommendedName>
        <fullName evidence="14">Cation efflux protein cytoplasmic domain-containing protein</fullName>
    </recommendedName>
</protein>
<feature type="transmembrane region" description="Helical" evidence="9">
    <location>
        <begin position="42"/>
        <end position="65"/>
    </location>
</feature>
<organism evidence="12 13">
    <name type="scientific">Sphaeroforma arctica JP610</name>
    <dbReference type="NCBI Taxonomy" id="667725"/>
    <lineage>
        <taxon>Eukaryota</taxon>
        <taxon>Ichthyosporea</taxon>
        <taxon>Ichthyophonida</taxon>
        <taxon>Sphaeroforma</taxon>
    </lineage>
</organism>
<proteinExistence type="inferred from homology"/>
<comment type="similarity">
    <text evidence="2">Belongs to the cation diffusion facilitator (CDF) transporter (TC 2.A.4) family. SLC30A subfamily.</text>
</comment>
<dbReference type="GO" id="GO:0005385">
    <property type="term" value="F:zinc ion transmembrane transporter activity"/>
    <property type="evidence" value="ECO:0007669"/>
    <property type="project" value="InterPro"/>
</dbReference>
<evidence type="ECO:0000256" key="6">
    <source>
        <dbReference type="ARBA" id="ARBA00023065"/>
    </source>
</evidence>
<dbReference type="SUPFAM" id="SSF161111">
    <property type="entry name" value="Cation efflux protein transmembrane domain-like"/>
    <property type="match status" value="1"/>
</dbReference>
<dbReference type="GO" id="GO:1904257">
    <property type="term" value="P:zinc ion import into Golgi lumen"/>
    <property type="evidence" value="ECO:0007669"/>
    <property type="project" value="TreeGrafter"/>
</dbReference>
<comment type="subcellular location">
    <subcellularLocation>
        <location evidence="1">Membrane</location>
        <topology evidence="1">Multi-pass membrane protein</topology>
    </subcellularLocation>
</comment>
<feature type="transmembrane region" description="Helical" evidence="9">
    <location>
        <begin position="302"/>
        <end position="323"/>
    </location>
</feature>
<evidence type="ECO:0000256" key="4">
    <source>
        <dbReference type="ARBA" id="ARBA00022692"/>
    </source>
</evidence>
<feature type="transmembrane region" description="Helical" evidence="9">
    <location>
        <begin position="444"/>
        <end position="465"/>
    </location>
</feature>
<evidence type="ECO:0008006" key="14">
    <source>
        <dbReference type="Google" id="ProtNLM"/>
    </source>
</evidence>
<feature type="transmembrane region" description="Helical" evidence="9">
    <location>
        <begin position="133"/>
        <end position="150"/>
    </location>
</feature>
<feature type="region of interest" description="Disordered" evidence="8">
    <location>
        <begin position="538"/>
        <end position="628"/>
    </location>
</feature>
<dbReference type="AlphaFoldDB" id="A0A0L0G760"/>
<feature type="domain" description="Cation efflux protein cytoplasmic" evidence="11">
    <location>
        <begin position="704"/>
        <end position="770"/>
    </location>
</feature>
<dbReference type="eggNOG" id="KOG1484">
    <property type="taxonomic scope" value="Eukaryota"/>
</dbReference>
<feature type="transmembrane region" description="Helical" evidence="9">
    <location>
        <begin position="329"/>
        <end position="348"/>
    </location>
</feature>
<feature type="transmembrane region" description="Helical" evidence="9">
    <location>
        <begin position="516"/>
        <end position="534"/>
    </location>
</feature>
<feature type="compositionally biased region" description="Basic and acidic residues" evidence="8">
    <location>
        <begin position="553"/>
        <end position="573"/>
    </location>
</feature>
<dbReference type="Proteomes" id="UP000054560">
    <property type="component" value="Unassembled WGS sequence"/>
</dbReference>
<evidence type="ECO:0000259" key="11">
    <source>
        <dbReference type="Pfam" id="PF16916"/>
    </source>
</evidence>
<dbReference type="GeneID" id="25903420"/>
<evidence type="ECO:0000259" key="10">
    <source>
        <dbReference type="Pfam" id="PF01545"/>
    </source>
</evidence>
<dbReference type="Pfam" id="PF16916">
    <property type="entry name" value="ZT_dimer"/>
    <property type="match status" value="1"/>
</dbReference>
<keyword evidence="7 9" id="KW-0472">Membrane</keyword>
<dbReference type="GO" id="GO:0016020">
    <property type="term" value="C:membrane"/>
    <property type="evidence" value="ECO:0007669"/>
    <property type="project" value="UniProtKB-SubCell"/>
</dbReference>
<dbReference type="EMBL" id="KQ241734">
    <property type="protein sequence ID" value="KNC84877.1"/>
    <property type="molecule type" value="Genomic_DNA"/>
</dbReference>
<evidence type="ECO:0000256" key="8">
    <source>
        <dbReference type="SAM" id="MobiDB-lite"/>
    </source>
</evidence>
<dbReference type="InterPro" id="IPR027470">
    <property type="entry name" value="Cation_efflux_CTD"/>
</dbReference>
<dbReference type="GO" id="GO:0031410">
    <property type="term" value="C:cytoplasmic vesicle"/>
    <property type="evidence" value="ECO:0007669"/>
    <property type="project" value="TreeGrafter"/>
</dbReference>
<feature type="transmembrane region" description="Helical" evidence="9">
    <location>
        <begin position="204"/>
        <end position="221"/>
    </location>
</feature>
<dbReference type="RefSeq" id="XP_014158779.1">
    <property type="nucleotide sequence ID" value="XM_014303304.1"/>
</dbReference>
<dbReference type="OrthoDB" id="78669at2759"/>
<feature type="transmembrane region" description="Helical" evidence="9">
    <location>
        <begin position="272"/>
        <end position="290"/>
    </location>
</feature>
<feature type="transmembrane region" description="Helical" evidence="9">
    <location>
        <begin position="636"/>
        <end position="657"/>
    </location>
</feature>
<dbReference type="InterPro" id="IPR045316">
    <property type="entry name" value="Msc2-like"/>
</dbReference>
<feature type="transmembrane region" description="Helical" evidence="9">
    <location>
        <begin position="412"/>
        <end position="432"/>
    </location>
</feature>
<evidence type="ECO:0000256" key="9">
    <source>
        <dbReference type="SAM" id="Phobius"/>
    </source>
</evidence>
<name>A0A0L0G760_9EUKA</name>
<keyword evidence="6" id="KW-0406">Ion transport</keyword>
<dbReference type="NCBIfam" id="TIGR01297">
    <property type="entry name" value="CDF"/>
    <property type="match status" value="1"/>
</dbReference>
<gene>
    <name evidence="12" type="ORF">SARC_02916</name>
</gene>
<feature type="transmembrane region" description="Helical" evidence="9">
    <location>
        <begin position="477"/>
        <end position="496"/>
    </location>
</feature>
<accession>A0A0L0G760</accession>
<reference evidence="12 13" key="1">
    <citation type="submission" date="2011-02" db="EMBL/GenBank/DDBJ databases">
        <title>The Genome Sequence of Sphaeroforma arctica JP610.</title>
        <authorList>
            <consortium name="The Broad Institute Genome Sequencing Platform"/>
            <person name="Russ C."/>
            <person name="Cuomo C."/>
            <person name="Young S.K."/>
            <person name="Zeng Q."/>
            <person name="Gargeya S."/>
            <person name="Alvarado L."/>
            <person name="Berlin A."/>
            <person name="Chapman S.B."/>
            <person name="Chen Z."/>
            <person name="Freedman E."/>
            <person name="Gellesch M."/>
            <person name="Goldberg J."/>
            <person name="Griggs A."/>
            <person name="Gujja S."/>
            <person name="Heilman E."/>
            <person name="Heiman D."/>
            <person name="Howarth C."/>
            <person name="Mehta T."/>
            <person name="Neiman D."/>
            <person name="Pearson M."/>
            <person name="Roberts A."/>
            <person name="Saif S."/>
            <person name="Shea T."/>
            <person name="Shenoy N."/>
            <person name="Sisk P."/>
            <person name="Stolte C."/>
            <person name="Sykes S."/>
            <person name="White J."/>
            <person name="Yandava C."/>
            <person name="Burger G."/>
            <person name="Gray M.W."/>
            <person name="Holland P.W.H."/>
            <person name="King N."/>
            <person name="Lang F.B.F."/>
            <person name="Roger A.J."/>
            <person name="Ruiz-Trillo I."/>
            <person name="Haas B."/>
            <person name="Nusbaum C."/>
            <person name="Birren B."/>
        </authorList>
    </citation>
    <scope>NUCLEOTIDE SEQUENCE [LARGE SCALE GENOMIC DNA]</scope>
    <source>
        <strain evidence="12 13">JP610</strain>
    </source>
</reference>
<dbReference type="Pfam" id="PF01545">
    <property type="entry name" value="Cation_efflux"/>
    <property type="match status" value="1"/>
</dbReference>
<keyword evidence="4 9" id="KW-0812">Transmembrane</keyword>
<evidence type="ECO:0000313" key="12">
    <source>
        <dbReference type="EMBL" id="KNC84877.1"/>
    </source>
</evidence>
<evidence type="ECO:0000256" key="2">
    <source>
        <dbReference type="ARBA" id="ARBA00008873"/>
    </source>
</evidence>
<dbReference type="InterPro" id="IPR058533">
    <property type="entry name" value="Cation_efflux_TM"/>
</dbReference>
<dbReference type="PANTHER" id="PTHR45755:SF4">
    <property type="entry name" value="ZINC TRANSPORTER 7"/>
    <property type="match status" value="1"/>
</dbReference>
<evidence type="ECO:0000313" key="13">
    <source>
        <dbReference type="Proteomes" id="UP000054560"/>
    </source>
</evidence>
<evidence type="ECO:0000256" key="5">
    <source>
        <dbReference type="ARBA" id="ARBA00022989"/>
    </source>
</evidence>